<gene>
    <name evidence="1" type="ORF">FHR98_002116</name>
</gene>
<accession>A0A839SVV8</accession>
<name>A0A839SVV8_9PROT</name>
<dbReference type="PROSITE" id="PS51257">
    <property type="entry name" value="PROKAR_LIPOPROTEIN"/>
    <property type="match status" value="1"/>
</dbReference>
<organism evidence="1 2">
    <name type="scientific">Limibacillus halophilus</name>
    <dbReference type="NCBI Taxonomy" id="1579333"/>
    <lineage>
        <taxon>Bacteria</taxon>
        <taxon>Pseudomonadati</taxon>
        <taxon>Pseudomonadota</taxon>
        <taxon>Alphaproteobacteria</taxon>
        <taxon>Rhodospirillales</taxon>
        <taxon>Rhodovibrionaceae</taxon>
        <taxon>Limibacillus</taxon>
    </lineage>
</organism>
<evidence type="ECO:0000313" key="1">
    <source>
        <dbReference type="EMBL" id="MBB3065820.1"/>
    </source>
</evidence>
<protein>
    <submittedName>
        <fullName evidence="1">Uncharacterized protein</fullName>
    </submittedName>
</protein>
<comment type="caution">
    <text evidence="1">The sequence shown here is derived from an EMBL/GenBank/DDBJ whole genome shotgun (WGS) entry which is preliminary data.</text>
</comment>
<dbReference type="Proteomes" id="UP000581135">
    <property type="component" value="Unassembled WGS sequence"/>
</dbReference>
<proteinExistence type="predicted"/>
<reference evidence="1 2" key="1">
    <citation type="submission" date="2020-08" db="EMBL/GenBank/DDBJ databases">
        <title>Genomic Encyclopedia of Type Strains, Phase III (KMG-III): the genomes of soil and plant-associated and newly described type strains.</title>
        <authorList>
            <person name="Whitman W."/>
        </authorList>
    </citation>
    <scope>NUCLEOTIDE SEQUENCE [LARGE SCALE GENOMIC DNA]</scope>
    <source>
        <strain evidence="1 2">CECT 8803</strain>
    </source>
</reference>
<evidence type="ECO:0000313" key="2">
    <source>
        <dbReference type="Proteomes" id="UP000581135"/>
    </source>
</evidence>
<dbReference type="RefSeq" id="WP_183416642.1">
    <property type="nucleotide sequence ID" value="NZ_JACHXA010000005.1"/>
</dbReference>
<dbReference type="EMBL" id="JACHXA010000005">
    <property type="protein sequence ID" value="MBB3065820.1"/>
    <property type="molecule type" value="Genomic_DNA"/>
</dbReference>
<keyword evidence="2" id="KW-1185">Reference proteome</keyword>
<dbReference type="AlphaFoldDB" id="A0A839SVV8"/>
<sequence>MTARRNRLVKARATGLLAGVLLTMLAGCTAPAGSGWVIYNHRLDAYNPEARNYAASRGGMLLELPNNPFAASDQELGTVIADMLYGAPSGQDFPFFTEAEKPDGYASPYRLVVLLDATPGAKSEIVCREPGQPVATDPLQMRVLMALCIGDRLMSTASGAVARPDRPRSLPLSNLLRRMAYVIMPHYDPNQDDSRRANWLD</sequence>